<dbReference type="AlphaFoldDB" id="A0A937R7V0"/>
<gene>
    <name evidence="2" type="ORF">I7412_09015</name>
</gene>
<proteinExistence type="predicted"/>
<evidence type="ECO:0000313" key="3">
    <source>
        <dbReference type="Proteomes" id="UP000604475"/>
    </source>
</evidence>
<keyword evidence="1" id="KW-1277">Toxin-antitoxin system</keyword>
<dbReference type="Proteomes" id="UP000604475">
    <property type="component" value="Unassembled WGS sequence"/>
</dbReference>
<organism evidence="2 3">
    <name type="scientific">Frankia nepalensis</name>
    <dbReference type="NCBI Taxonomy" id="1836974"/>
    <lineage>
        <taxon>Bacteria</taxon>
        <taxon>Bacillati</taxon>
        <taxon>Actinomycetota</taxon>
        <taxon>Actinomycetes</taxon>
        <taxon>Frankiales</taxon>
        <taxon>Frankiaceae</taxon>
        <taxon>Frankia</taxon>
    </lineage>
</organism>
<reference evidence="2" key="1">
    <citation type="submission" date="2020-12" db="EMBL/GenBank/DDBJ databases">
        <title>Genomic characterization of non-nitrogen-fixing Frankia strains.</title>
        <authorList>
            <person name="Carlos-Shanley C."/>
            <person name="Guerra T."/>
            <person name="Hahn D."/>
        </authorList>
    </citation>
    <scope>NUCLEOTIDE SEQUENCE</scope>
    <source>
        <strain evidence="2">CN6</strain>
    </source>
</reference>
<dbReference type="Pfam" id="PF07704">
    <property type="entry name" value="PSK_trans_fac"/>
    <property type="match status" value="1"/>
</dbReference>
<accession>A0A937R7V0</accession>
<dbReference type="RefSeq" id="WP_203003762.1">
    <property type="nucleotide sequence ID" value="NZ_JADWYU010000152.1"/>
</dbReference>
<keyword evidence="3" id="KW-1185">Reference proteome</keyword>
<evidence type="ECO:0000313" key="2">
    <source>
        <dbReference type="EMBL" id="MBL7627303.1"/>
    </source>
</evidence>
<protein>
    <submittedName>
        <fullName evidence="2">Type II toxin-antitoxin system VapB family antitoxin</fullName>
    </submittedName>
</protein>
<dbReference type="EMBL" id="JAEACQ010000159">
    <property type="protein sequence ID" value="MBL7627303.1"/>
    <property type="molecule type" value="Genomic_DNA"/>
</dbReference>
<evidence type="ECO:0000256" key="1">
    <source>
        <dbReference type="ARBA" id="ARBA00022649"/>
    </source>
</evidence>
<comment type="caution">
    <text evidence="2">The sequence shown here is derived from an EMBL/GenBank/DDBJ whole genome shotgun (WGS) entry which is preliminary data.</text>
</comment>
<name>A0A937R7V0_9ACTN</name>
<sequence>MALNVKDPETERLAVEVTALADETTKRAINAASRERRQRPIATRTAPDRRARLLRFLTDEAWPRIPPDHLGHAPTKAERERILGYGREGG</sequence>
<dbReference type="InterPro" id="IPR011660">
    <property type="entry name" value="VapB-like"/>
</dbReference>